<dbReference type="AlphaFoldDB" id="A0A4D7AU07"/>
<dbReference type="PROSITE" id="PS51186">
    <property type="entry name" value="GNAT"/>
    <property type="match status" value="1"/>
</dbReference>
<dbReference type="InterPro" id="IPR051531">
    <property type="entry name" value="N-acetyltransferase"/>
</dbReference>
<gene>
    <name evidence="2" type="ORF">EIO64_00260</name>
</gene>
<evidence type="ECO:0000259" key="1">
    <source>
        <dbReference type="PROSITE" id="PS51186"/>
    </source>
</evidence>
<protein>
    <submittedName>
        <fullName evidence="2">GNAT family N-acetyltransferase</fullName>
    </submittedName>
</protein>
<dbReference type="GO" id="GO:0016747">
    <property type="term" value="F:acyltransferase activity, transferring groups other than amino-acyl groups"/>
    <property type="evidence" value="ECO:0007669"/>
    <property type="project" value="InterPro"/>
</dbReference>
<proteinExistence type="predicted"/>
<dbReference type="InterPro" id="IPR000182">
    <property type="entry name" value="GNAT_dom"/>
</dbReference>
<accession>A0A4D7AU07</accession>
<dbReference type="SUPFAM" id="SSF55729">
    <property type="entry name" value="Acyl-CoA N-acyltransferases (Nat)"/>
    <property type="match status" value="1"/>
</dbReference>
<dbReference type="PANTHER" id="PTHR43792">
    <property type="entry name" value="GNAT FAMILY, PUTATIVE (AFU_ORTHOLOGUE AFUA_3G00765)-RELATED-RELATED"/>
    <property type="match status" value="1"/>
</dbReference>
<dbReference type="Proteomes" id="UP000298642">
    <property type="component" value="Chromosome"/>
</dbReference>
<evidence type="ECO:0000313" key="3">
    <source>
        <dbReference type="Proteomes" id="UP000298642"/>
    </source>
</evidence>
<feature type="domain" description="N-acetyltransferase" evidence="1">
    <location>
        <begin position="8"/>
        <end position="170"/>
    </location>
</feature>
<keyword evidence="3" id="KW-1185">Reference proteome</keyword>
<dbReference type="PANTHER" id="PTHR43792:SF1">
    <property type="entry name" value="N-ACETYLTRANSFERASE DOMAIN-CONTAINING PROTEIN"/>
    <property type="match status" value="1"/>
</dbReference>
<organism evidence="2 3">
    <name type="scientific">Dysosmobacter welbionis</name>
    <dbReference type="NCBI Taxonomy" id="2093857"/>
    <lineage>
        <taxon>Bacteria</taxon>
        <taxon>Bacillati</taxon>
        <taxon>Bacillota</taxon>
        <taxon>Clostridia</taxon>
        <taxon>Eubacteriales</taxon>
        <taxon>Oscillospiraceae</taxon>
        <taxon>Dysosmobacter</taxon>
    </lineage>
</organism>
<dbReference type="EMBL" id="CP034413">
    <property type="protein sequence ID" value="QCI60908.1"/>
    <property type="molecule type" value="Genomic_DNA"/>
</dbReference>
<sequence>MVFETERLAFREMNQDDFLDLAEMLQNPKVMYAYEHDFSNSDVQQWLDRQIGRYRDYGFGLWAVISKTSGVMVGQAGLTMQPYRNKDVLEIGYLLKKEFWHCGYAREAAEGCKRYAFEQLKRDRVSSIIKSDNLASIRVAESIGMRKEDTFLTRYYSGEMLHFLYSVYRETRC</sequence>
<dbReference type="Gene3D" id="3.40.630.30">
    <property type="match status" value="1"/>
</dbReference>
<dbReference type="Pfam" id="PF13302">
    <property type="entry name" value="Acetyltransf_3"/>
    <property type="match status" value="1"/>
</dbReference>
<keyword evidence="2" id="KW-0808">Transferase</keyword>
<evidence type="ECO:0000313" key="2">
    <source>
        <dbReference type="EMBL" id="QCI60908.1"/>
    </source>
</evidence>
<dbReference type="InterPro" id="IPR016181">
    <property type="entry name" value="Acyl_CoA_acyltransferase"/>
</dbReference>
<name>A0A4D7AU07_9FIRM</name>
<dbReference type="KEGG" id="obj:EIO64_00260"/>
<reference evidence="3" key="1">
    <citation type="submission" date="2018-12" db="EMBL/GenBank/DDBJ databases">
        <title>Dusodibacter welbiota gen. nov., sp. nov., isolated from human faeces and emended description of the Oscillibacter genus.</title>
        <authorList>
            <person name="Le Roy T."/>
            <person name="Van der Smissen P."/>
            <person name="Delzenne N."/>
            <person name="Muccioli G."/>
            <person name="Collet J.F."/>
            <person name="Cani P.D."/>
        </authorList>
    </citation>
    <scope>NUCLEOTIDE SEQUENCE [LARGE SCALE GENOMIC DNA]</scope>
    <source>
        <strain evidence="3">J115</strain>
    </source>
</reference>